<dbReference type="AlphaFoldDB" id="A0A0F7ZFV1"/>
<sequence>MVKSAASSAAWNGVLPVCSDGFAFADGEFFAETSGQNRHRRATPAELKAHFTSGGEKDHPAHWFEAQLVHYGLKPSKTKSVARMRLLDAVNSGRLHVPSHLVNLESQLKKDWTTKSREAKKALAEASKPTPKKATSSSKTSMTGSKRKIELDNGVTININFSGSDTPVQPPAKKPKATPTKATKTTAKPSSVEASKSATPVKKQTARRGGISQGSGRSVSQPATVASPARGNKQTARRGGLSQGLVAHRLNRLGPRRLRQPIPTKQTARRSGAWMARGRIPTQDSQDDDNSSANWDSRSESSFASAGQDSHDELPPPYSAYGDESQDLEPLGLLNGDYEVDSRCITDQWSCYGSDFDLTLTLAGSRLWGSFDLGVISGIMFFETRPWRSSEVPMPFIWRGQEADGPIMYGNDHHGSITFLGGGRVEGRFDYQRLTFQADRFDGQDTRSSRDARSMKSEWDGYTEAEYDRLNRARWG</sequence>
<evidence type="ECO:0000313" key="3">
    <source>
        <dbReference type="Proteomes" id="UP000054481"/>
    </source>
</evidence>
<organism evidence="2 3">
    <name type="scientific">Hirsutella minnesotensis 3608</name>
    <dbReference type="NCBI Taxonomy" id="1043627"/>
    <lineage>
        <taxon>Eukaryota</taxon>
        <taxon>Fungi</taxon>
        <taxon>Dikarya</taxon>
        <taxon>Ascomycota</taxon>
        <taxon>Pezizomycotina</taxon>
        <taxon>Sordariomycetes</taxon>
        <taxon>Hypocreomycetidae</taxon>
        <taxon>Hypocreales</taxon>
        <taxon>Ophiocordycipitaceae</taxon>
        <taxon>Hirsutella</taxon>
    </lineage>
</organism>
<feature type="compositionally biased region" description="Low complexity" evidence="1">
    <location>
        <begin position="177"/>
        <end position="189"/>
    </location>
</feature>
<dbReference type="OrthoDB" id="4121058at2759"/>
<evidence type="ECO:0000313" key="2">
    <source>
        <dbReference type="EMBL" id="KJZ69781.1"/>
    </source>
</evidence>
<gene>
    <name evidence="2" type="ORF">HIM_10820</name>
</gene>
<feature type="compositionally biased region" description="Basic residues" evidence="1">
    <location>
        <begin position="249"/>
        <end position="259"/>
    </location>
</feature>
<dbReference type="Proteomes" id="UP000054481">
    <property type="component" value="Unassembled WGS sequence"/>
</dbReference>
<feature type="compositionally biased region" description="Low complexity" evidence="1">
    <location>
        <begin position="207"/>
        <end position="220"/>
    </location>
</feature>
<evidence type="ECO:0000256" key="1">
    <source>
        <dbReference type="SAM" id="MobiDB-lite"/>
    </source>
</evidence>
<feature type="region of interest" description="Disordered" evidence="1">
    <location>
        <begin position="115"/>
        <end position="326"/>
    </location>
</feature>
<protein>
    <submittedName>
        <fullName evidence="2">Uncharacterized protein</fullName>
    </submittedName>
</protein>
<keyword evidence="3" id="KW-1185">Reference proteome</keyword>
<feature type="compositionally biased region" description="Low complexity" evidence="1">
    <location>
        <begin position="127"/>
        <end position="144"/>
    </location>
</feature>
<feature type="compositionally biased region" description="Polar residues" evidence="1">
    <location>
        <begin position="155"/>
        <end position="167"/>
    </location>
</feature>
<proteinExistence type="predicted"/>
<dbReference type="EMBL" id="KQ030679">
    <property type="protein sequence ID" value="KJZ69781.1"/>
    <property type="molecule type" value="Genomic_DNA"/>
</dbReference>
<name>A0A0F7ZFV1_9HYPO</name>
<reference evidence="2 3" key="1">
    <citation type="journal article" date="2014" name="Genome Biol. Evol.">
        <title>Comparative genomics and transcriptomics analyses reveal divergent lifestyle features of nematode endoparasitic fungus Hirsutella minnesotensis.</title>
        <authorList>
            <person name="Lai Y."/>
            <person name="Liu K."/>
            <person name="Zhang X."/>
            <person name="Zhang X."/>
            <person name="Li K."/>
            <person name="Wang N."/>
            <person name="Shu C."/>
            <person name="Wu Y."/>
            <person name="Wang C."/>
            <person name="Bushley K.E."/>
            <person name="Xiang M."/>
            <person name="Liu X."/>
        </authorList>
    </citation>
    <scope>NUCLEOTIDE SEQUENCE [LARGE SCALE GENOMIC DNA]</scope>
    <source>
        <strain evidence="2 3">3608</strain>
    </source>
</reference>
<accession>A0A0F7ZFV1</accession>